<evidence type="ECO:0000313" key="2">
    <source>
        <dbReference type="Proteomes" id="UP000242381"/>
    </source>
</evidence>
<proteinExistence type="predicted"/>
<dbReference type="EMBL" id="KV921357">
    <property type="protein sequence ID" value="ORE17394.1"/>
    <property type="molecule type" value="Genomic_DNA"/>
</dbReference>
<protein>
    <submittedName>
        <fullName evidence="1">Uncharacterized protein</fullName>
    </submittedName>
</protein>
<dbReference type="Proteomes" id="UP000242381">
    <property type="component" value="Unassembled WGS sequence"/>
</dbReference>
<organism evidence="1 2">
    <name type="scientific">Rhizopus microsporus</name>
    <dbReference type="NCBI Taxonomy" id="58291"/>
    <lineage>
        <taxon>Eukaryota</taxon>
        <taxon>Fungi</taxon>
        <taxon>Fungi incertae sedis</taxon>
        <taxon>Mucoromycota</taxon>
        <taxon>Mucoromycotina</taxon>
        <taxon>Mucoromycetes</taxon>
        <taxon>Mucorales</taxon>
        <taxon>Mucorineae</taxon>
        <taxon>Rhizopodaceae</taxon>
        <taxon>Rhizopus</taxon>
    </lineage>
</organism>
<evidence type="ECO:0000313" key="1">
    <source>
        <dbReference type="EMBL" id="ORE17394.1"/>
    </source>
</evidence>
<name>A0A1X0RZI2_RHIZD</name>
<gene>
    <name evidence="1" type="ORF">BCV71DRAFT_269887</name>
</gene>
<sequence>MSQLIFTKDEAEVFYSQEPVVCLKDSYIAFCILARRNLFQCVERQKKGVRWNLGVIEFNTAGPEWKIDVAPKTKHTTGREHIGFLCFFFPQTLYNNLTSTRRTTAKLKKFPTRASAKFQAIHKKIKALRDVNARYEVNSITTLGKYAKLASISLEKYKELGSENEEDDEEQEEDDKEQVMSVVEQCLLVTDIEINDCNQYE</sequence>
<accession>A0A1X0RZI2</accession>
<reference evidence="1 2" key="1">
    <citation type="journal article" date="2016" name="Proc. Natl. Acad. Sci. U.S.A.">
        <title>Lipid metabolic changes in an early divergent fungus govern the establishment of a mutualistic symbiosis with endobacteria.</title>
        <authorList>
            <person name="Lastovetsky O.A."/>
            <person name="Gaspar M.L."/>
            <person name="Mondo S.J."/>
            <person name="LaButti K.M."/>
            <person name="Sandor L."/>
            <person name="Grigoriev I.V."/>
            <person name="Henry S.A."/>
            <person name="Pawlowska T.E."/>
        </authorList>
    </citation>
    <scope>NUCLEOTIDE SEQUENCE [LARGE SCALE GENOMIC DNA]</scope>
    <source>
        <strain evidence="1 2">ATCC 11559</strain>
    </source>
</reference>
<dbReference type="AlphaFoldDB" id="A0A1X0RZI2"/>